<dbReference type="RefSeq" id="WP_146388857.1">
    <property type="nucleotide sequence ID" value="NZ_VOHK01000007.1"/>
</dbReference>
<dbReference type="Pfam" id="PF13618">
    <property type="entry name" value="Gluconate_2-dh3"/>
    <property type="match status" value="1"/>
</dbReference>
<protein>
    <submittedName>
        <fullName evidence="1">Gluconate 2-dehydrogenase subunit 3 family protein</fullName>
    </submittedName>
</protein>
<dbReference type="InterPro" id="IPR027056">
    <property type="entry name" value="Gluconate_2DH_su3"/>
</dbReference>
<gene>
    <name evidence="1" type="ORF">FQY83_15345</name>
</gene>
<comment type="caution">
    <text evidence="1">The sequence shown here is derived from an EMBL/GenBank/DDBJ whole genome shotgun (WGS) entry which is preliminary data.</text>
</comment>
<name>A0A5C5TWS6_9GAMM</name>
<evidence type="ECO:0000313" key="1">
    <source>
        <dbReference type="EMBL" id="TWT18117.1"/>
    </source>
</evidence>
<sequence length="192" mass="20404">MERRELLKMIAAATGAAMIGMPAFVLGQSPVPGGEGAFSEDDVAKLDEIAETILPRTDTPGAKDAGVGLFMARFVTDCYTPEDQATFRSGLADLDQRAGGRFMAMAPDARTELLRTLDAEAKAQASGAWVAPDGTSPGPAKPHYFTMIKQLVLFGFFTSEVGATQVLRYVAVPGYYDGDMAYAPGTPAWATR</sequence>
<reference evidence="1 2" key="1">
    <citation type="journal article" date="2008" name="Int. J. Syst. Evol. Microbiol.">
        <title>Luteimonas marina sp. nov., isolated from seawater.</title>
        <authorList>
            <person name="Baik K.S."/>
            <person name="Park S.C."/>
            <person name="Kim M.S."/>
            <person name="Kim E.M."/>
            <person name="Park C."/>
            <person name="Chun J."/>
            <person name="Seong C.N."/>
        </authorList>
    </citation>
    <scope>NUCLEOTIDE SEQUENCE [LARGE SCALE GENOMIC DNA]</scope>
    <source>
        <strain evidence="1 2">FR1330</strain>
    </source>
</reference>
<dbReference type="Proteomes" id="UP000319980">
    <property type="component" value="Unassembled WGS sequence"/>
</dbReference>
<dbReference type="AlphaFoldDB" id="A0A5C5TWS6"/>
<dbReference type="OrthoDB" id="6385145at2"/>
<keyword evidence="2" id="KW-1185">Reference proteome</keyword>
<accession>A0A5C5TWS6</accession>
<evidence type="ECO:0000313" key="2">
    <source>
        <dbReference type="Proteomes" id="UP000319980"/>
    </source>
</evidence>
<organism evidence="1 2">
    <name type="scientific">Luteimonas marina</name>
    <dbReference type="NCBI Taxonomy" id="488485"/>
    <lineage>
        <taxon>Bacteria</taxon>
        <taxon>Pseudomonadati</taxon>
        <taxon>Pseudomonadota</taxon>
        <taxon>Gammaproteobacteria</taxon>
        <taxon>Lysobacterales</taxon>
        <taxon>Lysobacteraceae</taxon>
        <taxon>Luteimonas</taxon>
    </lineage>
</organism>
<dbReference type="EMBL" id="VOHK01000007">
    <property type="protein sequence ID" value="TWT18117.1"/>
    <property type="molecule type" value="Genomic_DNA"/>
</dbReference>
<proteinExistence type="predicted"/>